<evidence type="ECO:0000313" key="5">
    <source>
        <dbReference type="Proteomes" id="UP000252345"/>
    </source>
</evidence>
<gene>
    <name evidence="4" type="ORF">CRD59_05375</name>
</gene>
<dbReference type="InterPro" id="IPR029756">
    <property type="entry name" value="MTH1187/YkoF-like"/>
</dbReference>
<dbReference type="PANTHER" id="PTHR33777:SF1">
    <property type="entry name" value="UPF0045 PROTEIN ECM15"/>
    <property type="match status" value="1"/>
</dbReference>
<proteinExistence type="inferred from homology"/>
<dbReference type="EMBL" id="PDCH01000009">
    <property type="protein sequence ID" value="RBP99182.1"/>
    <property type="molecule type" value="Genomic_DNA"/>
</dbReference>
<evidence type="ECO:0000256" key="1">
    <source>
        <dbReference type="ARBA" id="ARBA00010272"/>
    </source>
</evidence>
<evidence type="ECO:0000259" key="3">
    <source>
        <dbReference type="Pfam" id="PF01910"/>
    </source>
</evidence>
<organism evidence="4 5">
    <name type="scientific">Bifidobacterium xylocopae</name>
    <dbReference type="NCBI Taxonomy" id="2493119"/>
    <lineage>
        <taxon>Bacteria</taxon>
        <taxon>Bacillati</taxon>
        <taxon>Actinomycetota</taxon>
        <taxon>Actinomycetes</taxon>
        <taxon>Bifidobacteriales</taxon>
        <taxon>Bifidobacteriaceae</taxon>
        <taxon>Bifidobacterium</taxon>
    </lineage>
</organism>
<reference evidence="4 5" key="1">
    <citation type="submission" date="2017-10" db="EMBL/GenBank/DDBJ databases">
        <title>Bifidobacterium xylocopum sp. nov. and Bifidobacterium aemilianum sp. nov., from the carpenter bee (Xylocopa violacea) digestive tract.</title>
        <authorList>
            <person name="Alberoni D."/>
            <person name="Baffoni L."/>
            <person name="Di Gioia D."/>
            <person name="Gaggia F."/>
            <person name="Biavati B."/>
        </authorList>
    </citation>
    <scope>NUCLEOTIDE SEQUENCE [LARGE SCALE GENOMIC DNA]</scope>
    <source>
        <strain evidence="4 5">XV2</strain>
    </source>
</reference>
<dbReference type="InterPro" id="IPR002767">
    <property type="entry name" value="Thiamine_BP"/>
</dbReference>
<comment type="caution">
    <text evidence="4">The sequence shown here is derived from an EMBL/GenBank/DDBJ whole genome shotgun (WGS) entry which is preliminary data.</text>
</comment>
<dbReference type="RefSeq" id="WP_113853657.1">
    <property type="nucleotide sequence ID" value="NZ_PDCH01000009.1"/>
</dbReference>
<dbReference type="Pfam" id="PF01910">
    <property type="entry name" value="Thiamine_BP"/>
    <property type="match status" value="1"/>
</dbReference>
<sequence length="128" mass="14131">MADKNDRRTTDHSDGEDQGTREDRGYLNTLAAVAIAPSGTGDEMSEYVAQVVGVIRDSGLRNETNAMFTNIEGDLDDVLKLVRDATLKLASQGYRTGVTLKLDIRPGFRDQMERKPELVDEILSKQGD</sequence>
<dbReference type="SUPFAM" id="SSF89957">
    <property type="entry name" value="MTH1187/YkoF-like"/>
    <property type="match status" value="1"/>
</dbReference>
<name>A0A366KD83_9BIFI</name>
<feature type="domain" description="Thiamine-binding protein" evidence="3">
    <location>
        <begin position="31"/>
        <end position="119"/>
    </location>
</feature>
<evidence type="ECO:0000256" key="2">
    <source>
        <dbReference type="SAM" id="MobiDB-lite"/>
    </source>
</evidence>
<accession>A0A366KD83</accession>
<dbReference type="PANTHER" id="PTHR33777">
    <property type="entry name" value="UPF0045 PROTEIN ECM15"/>
    <property type="match status" value="1"/>
</dbReference>
<dbReference type="OrthoDB" id="9793516at2"/>
<comment type="similarity">
    <text evidence="1">Belongs to the UPF0045 family.</text>
</comment>
<dbReference type="Gene3D" id="3.30.70.930">
    <property type="match status" value="1"/>
</dbReference>
<evidence type="ECO:0000313" key="4">
    <source>
        <dbReference type="EMBL" id="RBP99182.1"/>
    </source>
</evidence>
<keyword evidence="5" id="KW-1185">Reference proteome</keyword>
<feature type="region of interest" description="Disordered" evidence="2">
    <location>
        <begin position="1"/>
        <end position="25"/>
    </location>
</feature>
<dbReference type="Proteomes" id="UP000252345">
    <property type="component" value="Unassembled WGS sequence"/>
</dbReference>
<dbReference type="GO" id="GO:0005829">
    <property type="term" value="C:cytosol"/>
    <property type="evidence" value="ECO:0007669"/>
    <property type="project" value="TreeGrafter"/>
</dbReference>
<dbReference type="InterPro" id="IPR051614">
    <property type="entry name" value="UPF0045_domain"/>
</dbReference>
<dbReference type="AlphaFoldDB" id="A0A366KD83"/>
<protein>
    <recommendedName>
        <fullName evidence="3">Thiamine-binding protein domain-containing protein</fullName>
    </recommendedName>
</protein>